<reference evidence="10" key="3">
    <citation type="submission" date="2025-08" db="UniProtKB">
        <authorList>
            <consortium name="Ensembl"/>
        </authorList>
    </citation>
    <scope>IDENTIFICATION</scope>
</reference>
<dbReference type="PANTHER" id="PTHR13624:SF4">
    <property type="entry name" value="TRANSMEMBRANE PROTEIN 161A"/>
    <property type="match status" value="1"/>
</dbReference>
<evidence type="ECO:0000256" key="4">
    <source>
        <dbReference type="ARBA" id="ARBA00022729"/>
    </source>
</evidence>
<feature type="transmembrane region" description="Helical" evidence="9">
    <location>
        <begin position="215"/>
        <end position="234"/>
    </location>
</feature>
<sequence length="474" mass="53034">MYSSRVQLVVSLLAASIMQRMAPHCSFARWLLCNGSLFRFKHPSEGELCALAGKQVPSKRQNGDTKPLTVPKDIDLNLEKAPVGVLDALVLRFFLEYQWLIDFAVYAMGVYIFTEGYFCVVDPAKEVHIGSIWCVLTVFCCFLMSHYFNSEEGGERSVCLAFGFLSLLVAMLVLVVREDYLEFGLEPGFNSLFDNLEVFAKQQGFSQWSVPVTKLTVKLGLAAICAFIGALLAFPGLRLAQTHLDAVQINSDRPFIQLLLHMSFLSPVVVVVLWIKPIARDFLGNAPMGKTSVTLISSPVFDSVRLWTVVVLCCLRLALTRYHLQAYLNLSQKWVDQMKKEAGRIAAIDIQRKVSRVFCYLTIVTLQYVLPILIILFSTLALKALGDFSWSGAEQAPGVTPALVMPTPTPGMEDFEEDIQVTVARLTEGFSALHSVLTPLFFRGLFAFLTWWVAACQVISSLFGIYFHQYLMQN</sequence>
<evidence type="ECO:0000313" key="11">
    <source>
        <dbReference type="Proteomes" id="UP000265140"/>
    </source>
</evidence>
<evidence type="ECO:0000256" key="3">
    <source>
        <dbReference type="ARBA" id="ARBA00022692"/>
    </source>
</evidence>
<keyword evidence="4" id="KW-0732">Signal</keyword>
<dbReference type="InterPro" id="IPR019395">
    <property type="entry name" value="Transmembrane_161A/B"/>
</dbReference>
<evidence type="ECO:0000256" key="5">
    <source>
        <dbReference type="ARBA" id="ARBA00022989"/>
    </source>
</evidence>
<gene>
    <name evidence="10" type="primary">TMEM161A</name>
</gene>
<dbReference type="GO" id="GO:0016020">
    <property type="term" value="C:membrane"/>
    <property type="evidence" value="ECO:0007669"/>
    <property type="project" value="UniProtKB-SubCell"/>
</dbReference>
<dbReference type="PANTHER" id="PTHR13624">
    <property type="entry name" value="RE42071P"/>
    <property type="match status" value="1"/>
</dbReference>
<evidence type="ECO:0000256" key="9">
    <source>
        <dbReference type="SAM" id="Phobius"/>
    </source>
</evidence>
<dbReference type="AlphaFoldDB" id="A0A6Q2YQV2"/>
<reference evidence="10" key="2">
    <citation type="submission" date="2020-02" db="EMBL/GenBank/DDBJ databases">
        <title>Esox lucius (northern pike) genome, fEsoLuc1, primary haplotype.</title>
        <authorList>
            <person name="Myers G."/>
            <person name="Karagic N."/>
            <person name="Meyer A."/>
            <person name="Pippel M."/>
            <person name="Reichard M."/>
            <person name="Winkler S."/>
            <person name="Tracey A."/>
            <person name="Sims Y."/>
            <person name="Howe K."/>
            <person name="Rhie A."/>
            <person name="Formenti G."/>
            <person name="Durbin R."/>
            <person name="Fedrigo O."/>
            <person name="Jarvis E.D."/>
        </authorList>
    </citation>
    <scope>NUCLEOTIDE SEQUENCE [LARGE SCALE GENOMIC DNA]</scope>
</reference>
<evidence type="ECO:0000256" key="2">
    <source>
        <dbReference type="ARBA" id="ARBA00009706"/>
    </source>
</evidence>
<protein>
    <recommendedName>
        <fullName evidence="8">Transmembrane protein 161A</fullName>
    </recommendedName>
</protein>
<dbReference type="Bgee" id="ENSELUG00000020049">
    <property type="expression patterns" value="Expressed in embryo and 14 other cell types or tissues"/>
</dbReference>
<proteinExistence type="inferred from homology"/>
<evidence type="ECO:0000313" key="10">
    <source>
        <dbReference type="Ensembl" id="ENSELUP00000067836.2"/>
    </source>
</evidence>
<evidence type="ECO:0000256" key="6">
    <source>
        <dbReference type="ARBA" id="ARBA00023136"/>
    </source>
</evidence>
<organism evidence="10 11">
    <name type="scientific">Esox lucius</name>
    <name type="common">Northern pike</name>
    <dbReference type="NCBI Taxonomy" id="8010"/>
    <lineage>
        <taxon>Eukaryota</taxon>
        <taxon>Metazoa</taxon>
        <taxon>Chordata</taxon>
        <taxon>Craniata</taxon>
        <taxon>Vertebrata</taxon>
        <taxon>Euteleostomi</taxon>
        <taxon>Actinopterygii</taxon>
        <taxon>Neopterygii</taxon>
        <taxon>Teleostei</taxon>
        <taxon>Protacanthopterygii</taxon>
        <taxon>Esociformes</taxon>
        <taxon>Esocidae</taxon>
        <taxon>Esox</taxon>
    </lineage>
</organism>
<keyword evidence="7" id="KW-0325">Glycoprotein</keyword>
<comment type="similarity">
    <text evidence="2">Belongs to the TMEM161 family.</text>
</comment>
<dbReference type="Pfam" id="PF10268">
    <property type="entry name" value="Tmemb_161AB"/>
    <property type="match status" value="1"/>
</dbReference>
<feature type="transmembrane region" description="Helical" evidence="9">
    <location>
        <begin position="357"/>
        <end position="382"/>
    </location>
</feature>
<evidence type="ECO:0000256" key="8">
    <source>
        <dbReference type="ARBA" id="ARBA00040182"/>
    </source>
</evidence>
<keyword evidence="3 9" id="KW-0812">Transmembrane</keyword>
<name>A0A6Q2YQV2_ESOLU</name>
<feature type="transmembrane region" description="Helical" evidence="9">
    <location>
        <begin position="255"/>
        <end position="275"/>
    </location>
</feature>
<reference evidence="10" key="4">
    <citation type="submission" date="2025-09" db="UniProtKB">
        <authorList>
            <consortium name="Ensembl"/>
        </authorList>
    </citation>
    <scope>IDENTIFICATION</scope>
</reference>
<comment type="subcellular location">
    <subcellularLocation>
        <location evidence="1">Membrane</location>
        <topology evidence="1">Multi-pass membrane protein</topology>
    </subcellularLocation>
</comment>
<keyword evidence="11" id="KW-1185">Reference proteome</keyword>
<feature type="transmembrane region" description="Helical" evidence="9">
    <location>
        <begin position="127"/>
        <end position="145"/>
    </location>
</feature>
<feature type="transmembrane region" description="Helical" evidence="9">
    <location>
        <begin position="440"/>
        <end position="467"/>
    </location>
</feature>
<dbReference type="Proteomes" id="UP000265140">
    <property type="component" value="Chromosome 8"/>
</dbReference>
<accession>A0A6Q2YQV2</accession>
<keyword evidence="6 9" id="KW-0472">Membrane</keyword>
<feature type="transmembrane region" description="Helical" evidence="9">
    <location>
        <begin position="157"/>
        <end position="176"/>
    </location>
</feature>
<keyword evidence="5 9" id="KW-1133">Transmembrane helix</keyword>
<reference evidence="11" key="1">
    <citation type="journal article" date="2014" name="PLoS ONE">
        <title>The genome and linkage map of the northern pike (Esox lucius): conserved synteny revealed between the salmonid sister group and the Neoteleostei.</title>
        <authorList>
            <person name="Rondeau E.B."/>
            <person name="Minkley D.R."/>
            <person name="Leong J.S."/>
            <person name="Messmer A.M."/>
            <person name="Jantzen J.R."/>
            <person name="von Schalburg K.R."/>
            <person name="Lemon C."/>
            <person name="Bird N.H."/>
            <person name="Koop B.F."/>
        </authorList>
    </citation>
    <scope>NUCLEOTIDE SEQUENCE</scope>
</reference>
<evidence type="ECO:0000256" key="1">
    <source>
        <dbReference type="ARBA" id="ARBA00004141"/>
    </source>
</evidence>
<dbReference type="Ensembl" id="ENSELUT00000052996.2">
    <property type="protein sequence ID" value="ENSELUP00000067836.2"/>
    <property type="gene ID" value="ENSELUG00000020049.3"/>
</dbReference>
<dbReference type="GeneTree" id="ENSGT00390000000672"/>
<evidence type="ECO:0000256" key="7">
    <source>
        <dbReference type="ARBA" id="ARBA00023180"/>
    </source>
</evidence>